<dbReference type="EMBL" id="CP009285">
    <property type="protein sequence ID" value="AIQ56124.1"/>
    <property type="molecule type" value="Genomic_DNA"/>
</dbReference>
<accession>A0A089MHQ2</accession>
<dbReference type="Proteomes" id="UP000029518">
    <property type="component" value="Chromosome"/>
</dbReference>
<reference evidence="1" key="1">
    <citation type="submission" date="2014-08" db="EMBL/GenBank/DDBJ databases">
        <title>Comparative genomics of the Paenibacillus odorifer group.</title>
        <authorList>
            <person name="den Bakker H.C."/>
            <person name="Tsai Y.-C.Y.-C."/>
            <person name="Martin N."/>
            <person name="Korlach J."/>
            <person name="Wiedmann M."/>
        </authorList>
    </citation>
    <scope>NUCLEOTIDE SEQUENCE [LARGE SCALE GENOMIC DNA]</scope>
    <source>
        <strain evidence="1">DSM 13188</strain>
    </source>
</reference>
<evidence type="ECO:0000313" key="1">
    <source>
        <dbReference type="EMBL" id="AIQ56124.1"/>
    </source>
</evidence>
<proteinExistence type="predicted"/>
<gene>
    <name evidence="1" type="ORF">PBOR_03490</name>
</gene>
<dbReference type="HOGENOM" id="CLU_2881573_0_0_9"/>
<keyword evidence="2" id="KW-1185">Reference proteome</keyword>
<organism evidence="1 2">
    <name type="scientific">Paenibacillus borealis</name>
    <dbReference type="NCBI Taxonomy" id="160799"/>
    <lineage>
        <taxon>Bacteria</taxon>
        <taxon>Bacillati</taxon>
        <taxon>Bacillota</taxon>
        <taxon>Bacilli</taxon>
        <taxon>Bacillales</taxon>
        <taxon>Paenibacillaceae</taxon>
        <taxon>Paenibacillus</taxon>
    </lineage>
</organism>
<sequence length="63" mass="7684">MLYVLQLESLDRRVFGRIVVSNTTFNQEKRLKKGEILHFVQQFRIWADLMSEMLYSVQDFMKR</sequence>
<dbReference type="AlphaFoldDB" id="A0A089MHQ2"/>
<dbReference type="KEGG" id="pbd:PBOR_03490"/>
<evidence type="ECO:0000313" key="2">
    <source>
        <dbReference type="Proteomes" id="UP000029518"/>
    </source>
</evidence>
<protein>
    <submittedName>
        <fullName evidence="1">Uncharacterized protein</fullName>
    </submittedName>
</protein>
<name>A0A089MHQ2_PAEBO</name>